<dbReference type="Proteomes" id="UP001044222">
    <property type="component" value="Chromosome 8"/>
</dbReference>
<evidence type="ECO:0000256" key="3">
    <source>
        <dbReference type="ARBA" id="ARBA00011189"/>
    </source>
</evidence>
<comment type="caution">
    <text evidence="7">The sequence shown here is derived from an EMBL/GenBank/DDBJ whole genome shotgun (WGS) entry which is preliminary data.</text>
</comment>
<evidence type="ECO:0000256" key="2">
    <source>
        <dbReference type="ARBA" id="ARBA00009886"/>
    </source>
</evidence>
<dbReference type="InterPro" id="IPR028215">
    <property type="entry name" value="Refilin"/>
</dbReference>
<keyword evidence="4" id="KW-0963">Cytoplasm</keyword>
<dbReference type="GO" id="GO:0031005">
    <property type="term" value="F:filamin binding"/>
    <property type="evidence" value="ECO:0007669"/>
    <property type="project" value="InterPro"/>
</dbReference>
<evidence type="ECO:0000256" key="4">
    <source>
        <dbReference type="ARBA" id="ARBA00022490"/>
    </source>
</evidence>
<dbReference type="AlphaFoldDB" id="A0A9D3MB18"/>
<evidence type="ECO:0000313" key="7">
    <source>
        <dbReference type="EMBL" id="KAG5844747.1"/>
    </source>
</evidence>
<dbReference type="GO" id="GO:0032432">
    <property type="term" value="C:actin filament bundle"/>
    <property type="evidence" value="ECO:0007669"/>
    <property type="project" value="TreeGrafter"/>
</dbReference>
<feature type="region of interest" description="Disordered" evidence="6">
    <location>
        <begin position="22"/>
        <end position="45"/>
    </location>
</feature>
<comment type="similarity">
    <text evidence="2">Belongs to the Refilin family.</text>
</comment>
<proteinExistence type="inferred from homology"/>
<reference evidence="7" key="1">
    <citation type="submission" date="2021-01" db="EMBL/GenBank/DDBJ databases">
        <title>A chromosome-scale assembly of European eel, Anguilla anguilla.</title>
        <authorList>
            <person name="Henkel C."/>
            <person name="Jong-Raadsen S.A."/>
            <person name="Dufour S."/>
            <person name="Weltzien F.-A."/>
            <person name="Palstra A.P."/>
            <person name="Pelster B."/>
            <person name="Spaink H.P."/>
            <person name="Van Den Thillart G.E."/>
            <person name="Jansen H."/>
            <person name="Zahm M."/>
            <person name="Klopp C."/>
            <person name="Cedric C."/>
            <person name="Louis A."/>
            <person name="Berthelot C."/>
            <person name="Parey E."/>
            <person name="Roest Crollius H."/>
            <person name="Montfort J."/>
            <person name="Robinson-Rechavi M."/>
            <person name="Bucao C."/>
            <person name="Bouchez O."/>
            <person name="Gislard M."/>
            <person name="Lluch J."/>
            <person name="Milhes M."/>
            <person name="Lampietro C."/>
            <person name="Lopez Roques C."/>
            <person name="Donnadieu C."/>
            <person name="Braasch I."/>
            <person name="Desvignes T."/>
            <person name="Postlethwait J."/>
            <person name="Bobe J."/>
            <person name="Guiguen Y."/>
            <person name="Dirks R."/>
        </authorList>
    </citation>
    <scope>NUCLEOTIDE SEQUENCE</scope>
    <source>
        <strain evidence="7">Tag_6206</strain>
        <tissue evidence="7">Liver</tissue>
    </source>
</reference>
<sequence length="201" mass="21982">MVGRLDLQSGDDPLDIRCKAERTLDSPDSGLPPSPSPTSWLLSPIGDDKGACSPVSEHDGGGITGPALPGSFPRFHQLSYGEGVELQPLPPTEVRYTSSVRYASDRHFIQGVYLQPRGLEVESCSQTVLALAGSTWRRYRTHLELLPRHRPLSHTSTAIVFPKHAHTACRTQLLHHDGGRKSARRFLSSVELEPREGGANC</sequence>
<dbReference type="Pfam" id="PF15068">
    <property type="entry name" value="FAM101"/>
    <property type="match status" value="1"/>
</dbReference>
<name>A0A9D3MB18_ANGAN</name>
<protein>
    <recommendedName>
        <fullName evidence="9">Refilin B</fullName>
    </recommendedName>
</protein>
<comment type="subunit">
    <text evidence="3">Interacts with FLNA and FLNB.</text>
</comment>
<evidence type="ECO:0000313" key="8">
    <source>
        <dbReference type="Proteomes" id="UP001044222"/>
    </source>
</evidence>
<dbReference type="PANTHER" id="PTHR31848:SF2">
    <property type="entry name" value="REFILIN-B"/>
    <property type="match status" value="1"/>
</dbReference>
<dbReference type="PANTHER" id="PTHR31848">
    <property type="match status" value="1"/>
</dbReference>
<evidence type="ECO:0000256" key="5">
    <source>
        <dbReference type="ARBA" id="ARBA00023212"/>
    </source>
</evidence>
<dbReference type="GO" id="GO:1900158">
    <property type="term" value="P:negative regulation of bone mineralization involved in bone maturation"/>
    <property type="evidence" value="ECO:0007669"/>
    <property type="project" value="TreeGrafter"/>
</dbReference>
<dbReference type="EMBL" id="JAFIRN010000008">
    <property type="protein sequence ID" value="KAG5844747.1"/>
    <property type="molecule type" value="Genomic_DNA"/>
</dbReference>
<dbReference type="GO" id="GO:0061572">
    <property type="term" value="P:actin filament bundle organization"/>
    <property type="evidence" value="ECO:0007669"/>
    <property type="project" value="InterPro"/>
</dbReference>
<comment type="subcellular location">
    <subcellularLocation>
        <location evidence="1">Cytoplasm</location>
        <location evidence="1">Cytoskeleton</location>
    </subcellularLocation>
</comment>
<organism evidence="7 8">
    <name type="scientific">Anguilla anguilla</name>
    <name type="common">European freshwater eel</name>
    <name type="synonym">Muraena anguilla</name>
    <dbReference type="NCBI Taxonomy" id="7936"/>
    <lineage>
        <taxon>Eukaryota</taxon>
        <taxon>Metazoa</taxon>
        <taxon>Chordata</taxon>
        <taxon>Craniata</taxon>
        <taxon>Vertebrata</taxon>
        <taxon>Euteleostomi</taxon>
        <taxon>Actinopterygii</taxon>
        <taxon>Neopterygii</taxon>
        <taxon>Teleostei</taxon>
        <taxon>Anguilliformes</taxon>
        <taxon>Anguillidae</taxon>
        <taxon>Anguilla</taxon>
    </lineage>
</organism>
<gene>
    <name evidence="7" type="ORF">ANANG_G00165840</name>
</gene>
<evidence type="ECO:0000256" key="1">
    <source>
        <dbReference type="ARBA" id="ARBA00004245"/>
    </source>
</evidence>
<evidence type="ECO:0008006" key="9">
    <source>
        <dbReference type="Google" id="ProtNLM"/>
    </source>
</evidence>
<keyword evidence="5" id="KW-0206">Cytoskeleton</keyword>
<dbReference type="GO" id="GO:0048705">
    <property type="term" value="P:skeletal system morphogenesis"/>
    <property type="evidence" value="ECO:0007669"/>
    <property type="project" value="TreeGrafter"/>
</dbReference>
<accession>A0A9D3MB18</accession>
<keyword evidence="8" id="KW-1185">Reference proteome</keyword>
<dbReference type="GO" id="GO:0061182">
    <property type="term" value="P:negative regulation of chondrocyte development"/>
    <property type="evidence" value="ECO:0007669"/>
    <property type="project" value="TreeGrafter"/>
</dbReference>
<evidence type="ECO:0000256" key="6">
    <source>
        <dbReference type="SAM" id="MobiDB-lite"/>
    </source>
</evidence>